<dbReference type="PANTHER" id="PTHR30588">
    <property type="entry name" value="BRANCHED-CHAIN AMINO ACID TRANSPORT SYSTEM 2 CARRIER PROTEIN"/>
    <property type="match status" value="1"/>
</dbReference>
<dbReference type="GO" id="GO:0015820">
    <property type="term" value="P:L-leucine transport"/>
    <property type="evidence" value="ECO:0007669"/>
    <property type="project" value="TreeGrafter"/>
</dbReference>
<sequence>MKKLSFKQYLLIASLIFGMFFGAGNLIFPVHLGQLAGKNWLIAAIGFIISGTLIPLAALLALAVTRADGIFGLARPLGKKFALGFLILVHLTLGPLFATPRTATVPFSMFSSHFSKGMQPIALLIYSAIFFGLVYYFSLSEGKITERVGKMLNPAFLGLLFIIFFIALIKPMGATSTTAATSDYLKAPMINGFLQGYNTLDALAALAFGVTVVTAIRSFKIKEGKDTSIALAKTGLMSFLGIALIYLVLALLGATSLHYFKLSANGGIAFAQIANHYMGTFGEALLATLATITCMSTAIGLVVAFAQDFHKRFPKISYRTFLTFNCGISFIIANFGLDTIISWSTPVLMFLYPLAIALILCGLSSKLFKNDSRVYKWTVSLTIIPALLDGLNASPAVLNQSAFAQSILTFAGRYIPFFSYGMGWLTFGIAGYLIGLGIHFFKLSAEPAGEAA</sequence>
<dbReference type="GO" id="GO:0005886">
    <property type="term" value="C:plasma membrane"/>
    <property type="evidence" value="ECO:0007669"/>
    <property type="project" value="UniProtKB-SubCell"/>
</dbReference>
<keyword evidence="4" id="KW-1003">Cell membrane</keyword>
<evidence type="ECO:0000313" key="11">
    <source>
        <dbReference type="Proteomes" id="UP000452141"/>
    </source>
</evidence>
<comment type="function">
    <text evidence="9">Component of the transport system for branched-chain amino acids.</text>
</comment>
<dbReference type="GO" id="GO:0015818">
    <property type="term" value="P:isoleucine transport"/>
    <property type="evidence" value="ECO:0007669"/>
    <property type="project" value="TreeGrafter"/>
</dbReference>
<keyword evidence="6 9" id="KW-0029">Amino-acid transport</keyword>
<gene>
    <name evidence="10" type="primary">brnQ</name>
    <name evidence="10" type="ORF">FYJ61_08930</name>
</gene>
<protein>
    <recommendedName>
        <fullName evidence="9">Branched-chain amino acid transport system carrier protein</fullName>
    </recommendedName>
</protein>
<comment type="similarity">
    <text evidence="2 9">Belongs to the branched chain amino acid transporter family.</text>
</comment>
<name>A0A844FQA6_9LACO</name>
<feature type="transmembrane region" description="Helical" evidence="9">
    <location>
        <begin position="151"/>
        <end position="169"/>
    </location>
</feature>
<comment type="caution">
    <text evidence="10">The sequence shown here is derived from an EMBL/GenBank/DDBJ whole genome shotgun (WGS) entry which is preliminary data.</text>
</comment>
<comment type="subcellular location">
    <subcellularLocation>
        <location evidence="1 9">Cell membrane</location>
        <topology evidence="1 9">Multi-pass membrane protein</topology>
    </subcellularLocation>
</comment>
<evidence type="ECO:0000256" key="5">
    <source>
        <dbReference type="ARBA" id="ARBA00022692"/>
    </source>
</evidence>
<feature type="transmembrane region" description="Helical" evidence="9">
    <location>
        <begin position="40"/>
        <end position="65"/>
    </location>
</feature>
<evidence type="ECO:0000256" key="4">
    <source>
        <dbReference type="ARBA" id="ARBA00022475"/>
    </source>
</evidence>
<feature type="transmembrane region" description="Helical" evidence="9">
    <location>
        <begin position="318"/>
        <end position="337"/>
    </location>
</feature>
<feature type="transmembrane region" description="Helical" evidence="9">
    <location>
        <begin position="118"/>
        <end position="139"/>
    </location>
</feature>
<feature type="transmembrane region" description="Helical" evidence="9">
    <location>
        <begin position="77"/>
        <end position="98"/>
    </location>
</feature>
<proteinExistence type="inferred from homology"/>
<accession>A0A844FQA6</accession>
<dbReference type="GO" id="GO:0015188">
    <property type="term" value="F:L-isoleucine transmembrane transporter activity"/>
    <property type="evidence" value="ECO:0007669"/>
    <property type="project" value="TreeGrafter"/>
</dbReference>
<dbReference type="AlphaFoldDB" id="A0A844FQA6"/>
<dbReference type="Pfam" id="PF05525">
    <property type="entry name" value="Branch_AA_trans"/>
    <property type="match status" value="1"/>
</dbReference>
<evidence type="ECO:0000256" key="7">
    <source>
        <dbReference type="ARBA" id="ARBA00022989"/>
    </source>
</evidence>
<feature type="transmembrane region" description="Helical" evidence="9">
    <location>
        <begin position="202"/>
        <end position="219"/>
    </location>
</feature>
<dbReference type="GO" id="GO:0005304">
    <property type="term" value="F:L-valine transmembrane transporter activity"/>
    <property type="evidence" value="ECO:0007669"/>
    <property type="project" value="TreeGrafter"/>
</dbReference>
<dbReference type="Gene3D" id="1.20.1740.10">
    <property type="entry name" value="Amino acid/polyamine transporter I"/>
    <property type="match status" value="1"/>
</dbReference>
<keyword evidence="7 9" id="KW-1133">Transmembrane helix</keyword>
<evidence type="ECO:0000313" key="10">
    <source>
        <dbReference type="EMBL" id="MST80558.1"/>
    </source>
</evidence>
<dbReference type="PANTHER" id="PTHR30588:SF0">
    <property type="entry name" value="BRANCHED-CHAIN AMINO ACID PERMEASE BRNQ"/>
    <property type="match status" value="1"/>
</dbReference>
<organism evidence="10 11">
    <name type="scientific">Lactobacillus equicursoris</name>
    <dbReference type="NCBI Taxonomy" id="420645"/>
    <lineage>
        <taxon>Bacteria</taxon>
        <taxon>Bacillati</taxon>
        <taxon>Bacillota</taxon>
        <taxon>Bacilli</taxon>
        <taxon>Lactobacillales</taxon>
        <taxon>Lactobacillaceae</taxon>
        <taxon>Lactobacillus</taxon>
    </lineage>
</organism>
<dbReference type="RefSeq" id="WP_154487468.1">
    <property type="nucleotide sequence ID" value="NZ_VUMW01000035.1"/>
</dbReference>
<evidence type="ECO:0000256" key="3">
    <source>
        <dbReference type="ARBA" id="ARBA00022448"/>
    </source>
</evidence>
<comment type="caution">
    <text evidence="9">Lacks conserved residue(s) required for the propagation of feature annotation.</text>
</comment>
<feature type="transmembrane region" description="Helical" evidence="9">
    <location>
        <begin position="343"/>
        <end position="363"/>
    </location>
</feature>
<evidence type="ECO:0000256" key="9">
    <source>
        <dbReference type="RuleBase" id="RU362122"/>
    </source>
</evidence>
<keyword evidence="3 9" id="KW-0813">Transport</keyword>
<evidence type="ECO:0000256" key="2">
    <source>
        <dbReference type="ARBA" id="ARBA00008540"/>
    </source>
</evidence>
<feature type="transmembrane region" description="Helical" evidence="9">
    <location>
        <begin position="9"/>
        <end position="28"/>
    </location>
</feature>
<dbReference type="Proteomes" id="UP000452141">
    <property type="component" value="Unassembled WGS sequence"/>
</dbReference>
<evidence type="ECO:0000256" key="6">
    <source>
        <dbReference type="ARBA" id="ARBA00022970"/>
    </source>
</evidence>
<feature type="transmembrane region" description="Helical" evidence="9">
    <location>
        <begin position="239"/>
        <end position="260"/>
    </location>
</feature>
<dbReference type="InterPro" id="IPR004685">
    <property type="entry name" value="Brnchd-chn_aa_trnsp_Livcs"/>
</dbReference>
<keyword evidence="8 9" id="KW-0472">Membrane</keyword>
<dbReference type="NCBIfam" id="TIGR00796">
    <property type="entry name" value="livcs"/>
    <property type="match status" value="1"/>
</dbReference>
<evidence type="ECO:0000256" key="1">
    <source>
        <dbReference type="ARBA" id="ARBA00004651"/>
    </source>
</evidence>
<dbReference type="EMBL" id="VUMW01000035">
    <property type="protein sequence ID" value="MST80558.1"/>
    <property type="molecule type" value="Genomic_DNA"/>
</dbReference>
<dbReference type="GO" id="GO:0015190">
    <property type="term" value="F:L-leucine transmembrane transporter activity"/>
    <property type="evidence" value="ECO:0007669"/>
    <property type="project" value="TreeGrafter"/>
</dbReference>
<feature type="transmembrane region" description="Helical" evidence="9">
    <location>
        <begin position="414"/>
        <end position="434"/>
    </location>
</feature>
<feature type="transmembrane region" description="Helical" evidence="9">
    <location>
        <begin position="284"/>
        <end position="306"/>
    </location>
</feature>
<keyword evidence="5 9" id="KW-0812">Transmembrane</keyword>
<reference evidence="10 11" key="1">
    <citation type="submission" date="2019-08" db="EMBL/GenBank/DDBJ databases">
        <title>In-depth cultivation of the pig gut microbiome towards novel bacterial diversity and tailored functional studies.</title>
        <authorList>
            <person name="Wylensek D."/>
            <person name="Hitch T.C.A."/>
            <person name="Clavel T."/>
        </authorList>
    </citation>
    <scope>NUCLEOTIDE SEQUENCE [LARGE SCALE GENOMIC DNA]</scope>
    <source>
        <strain evidence="10 11">WCA-470BD-2E</strain>
    </source>
</reference>
<evidence type="ECO:0000256" key="8">
    <source>
        <dbReference type="ARBA" id="ARBA00023136"/>
    </source>
</evidence>